<keyword evidence="3" id="KW-0831">Ubiquinone biosynthesis</keyword>
<dbReference type="InterPro" id="IPR012762">
    <property type="entry name" value="Ubiq_biosynth_COQ9"/>
</dbReference>
<keyword evidence="9" id="KW-1185">Reference proteome</keyword>
<comment type="function">
    <text evidence="6">Membrane-associated protein that warps the membrane surface to access and bind aromatic isoprenes with high specificity, including ubiquinone (CoQ) isoprene intermediates and presents them directly to COQ7, therefore facilitating the COQ7-mediated hydroxylase step. Participates in the biosynthesis of coenzyme Q, also named ubiquinone, an essential lipid-soluble electron transporter for aerobic cellular respiration.</text>
</comment>
<name>A0A552UFL1_9SPHN</name>
<comment type="pathway">
    <text evidence="1">Cofactor biosynthesis; ubiquinone biosynthesis.</text>
</comment>
<evidence type="ECO:0000313" key="8">
    <source>
        <dbReference type="EMBL" id="TRW17008.1"/>
    </source>
</evidence>
<evidence type="ECO:0000256" key="6">
    <source>
        <dbReference type="ARBA" id="ARBA00058104"/>
    </source>
</evidence>
<evidence type="ECO:0000256" key="3">
    <source>
        <dbReference type="ARBA" id="ARBA00022688"/>
    </source>
</evidence>
<dbReference type="GO" id="GO:0008289">
    <property type="term" value="F:lipid binding"/>
    <property type="evidence" value="ECO:0007669"/>
    <property type="project" value="UniProtKB-KW"/>
</dbReference>
<evidence type="ECO:0000313" key="9">
    <source>
        <dbReference type="Proteomes" id="UP000317894"/>
    </source>
</evidence>
<organism evidence="8 9">
    <name type="scientific">Glacieibacterium frigidum</name>
    <dbReference type="NCBI Taxonomy" id="2593303"/>
    <lineage>
        <taxon>Bacteria</taxon>
        <taxon>Pseudomonadati</taxon>
        <taxon>Pseudomonadota</taxon>
        <taxon>Alphaproteobacteria</taxon>
        <taxon>Sphingomonadales</taxon>
        <taxon>Sphingosinicellaceae</taxon>
        <taxon>Glacieibacterium</taxon>
    </lineage>
</organism>
<dbReference type="Gene3D" id="1.10.357.10">
    <property type="entry name" value="Tetracycline Repressor, domain 2"/>
    <property type="match status" value="1"/>
</dbReference>
<dbReference type="NCBIfam" id="TIGR02396">
    <property type="entry name" value="diverge_rpsU"/>
    <property type="match status" value="1"/>
</dbReference>
<dbReference type="PANTHER" id="PTHR21427:SF19">
    <property type="entry name" value="UBIQUINONE BIOSYNTHESIS PROTEIN COQ9, MITOCHONDRIAL"/>
    <property type="match status" value="1"/>
</dbReference>
<gene>
    <name evidence="8" type="ORF">FMM06_02005</name>
</gene>
<dbReference type="Proteomes" id="UP000317894">
    <property type="component" value="Unassembled WGS sequence"/>
</dbReference>
<dbReference type="PANTHER" id="PTHR21427">
    <property type="entry name" value="UBIQUINONE BIOSYNTHESIS PROTEIN COQ9, MITOCHONDRIAL"/>
    <property type="match status" value="1"/>
</dbReference>
<dbReference type="AlphaFoldDB" id="A0A552UFL1"/>
<evidence type="ECO:0000256" key="5">
    <source>
        <dbReference type="ARBA" id="ARBA00023121"/>
    </source>
</evidence>
<keyword evidence="4" id="KW-0809">Transit peptide</keyword>
<evidence type="ECO:0000256" key="4">
    <source>
        <dbReference type="ARBA" id="ARBA00022946"/>
    </source>
</evidence>
<dbReference type="RefSeq" id="WP_143554552.1">
    <property type="nucleotide sequence ID" value="NZ_VJWA01000001.1"/>
</dbReference>
<reference evidence="8 9" key="1">
    <citation type="submission" date="2019-07" db="EMBL/GenBank/DDBJ databases">
        <title>Novel species isolated from glacier.</title>
        <authorList>
            <person name="Liu Q."/>
            <person name="Xin Y.-H."/>
        </authorList>
    </citation>
    <scope>NUCLEOTIDE SEQUENCE [LARGE SCALE GENOMIC DNA]</scope>
    <source>
        <strain evidence="8 9">LB1R16</strain>
    </source>
</reference>
<evidence type="ECO:0000256" key="2">
    <source>
        <dbReference type="ARBA" id="ARBA00010766"/>
    </source>
</evidence>
<dbReference type="GO" id="GO:0006744">
    <property type="term" value="P:ubiquinone biosynthetic process"/>
    <property type="evidence" value="ECO:0007669"/>
    <property type="project" value="UniProtKB-KW"/>
</dbReference>
<dbReference type="OrthoDB" id="7201143at2"/>
<dbReference type="InterPro" id="IPR013718">
    <property type="entry name" value="COQ9_C"/>
</dbReference>
<protein>
    <submittedName>
        <fullName evidence="8">COQ9 family protein</fullName>
    </submittedName>
</protein>
<keyword evidence="5" id="KW-0446">Lipid-binding</keyword>
<evidence type="ECO:0000259" key="7">
    <source>
        <dbReference type="Pfam" id="PF08511"/>
    </source>
</evidence>
<evidence type="ECO:0000256" key="1">
    <source>
        <dbReference type="ARBA" id="ARBA00004749"/>
    </source>
</evidence>
<proteinExistence type="inferred from homology"/>
<accession>A0A552UFL1</accession>
<feature type="domain" description="COQ9 C-terminal" evidence="7">
    <location>
        <begin position="115"/>
        <end position="183"/>
    </location>
</feature>
<comment type="similarity">
    <text evidence="2">Belongs to the COQ9 family.</text>
</comment>
<comment type="caution">
    <text evidence="8">The sequence shown here is derived from an EMBL/GenBank/DDBJ whole genome shotgun (WGS) entry which is preliminary data.</text>
</comment>
<sequence>MTDLTLDEIRPIVVAAMPPHVAFDGWGREARDRAAAETGIDPDLAALALPDAATMVDAWTAHADARLIEALGDMGGLKIRERIRLAVATRLTQASGEREAVRRALSILAMHPRLGTRTLWRTADTMWRAAGDTATDYNHYTKRAILGAVYSATLLVWLDDESEGFADTHAFLDRRIDGIMRFEKAKARLTGISLPSPARFLGRLRYPAI</sequence>
<dbReference type="EMBL" id="VJWA01000001">
    <property type="protein sequence ID" value="TRW17008.1"/>
    <property type="molecule type" value="Genomic_DNA"/>
</dbReference>
<dbReference type="Pfam" id="PF08511">
    <property type="entry name" value="COQ9"/>
    <property type="match status" value="1"/>
</dbReference>